<dbReference type="EMBL" id="JARRAG010000002">
    <property type="protein sequence ID" value="MDG3004593.1"/>
    <property type="molecule type" value="Genomic_DNA"/>
</dbReference>
<organism evidence="1 2">
    <name type="scientific">Paludisphaera mucosa</name>
    <dbReference type="NCBI Taxonomy" id="3030827"/>
    <lineage>
        <taxon>Bacteria</taxon>
        <taxon>Pseudomonadati</taxon>
        <taxon>Planctomycetota</taxon>
        <taxon>Planctomycetia</taxon>
        <taxon>Isosphaerales</taxon>
        <taxon>Isosphaeraceae</taxon>
        <taxon>Paludisphaera</taxon>
    </lineage>
</organism>
<evidence type="ECO:0000313" key="2">
    <source>
        <dbReference type="Proteomes" id="UP001216907"/>
    </source>
</evidence>
<protein>
    <submittedName>
        <fullName evidence="1">Uncharacterized protein</fullName>
    </submittedName>
</protein>
<sequence>MAELTRLVRDDDYEEMGAAYQCVHVEVLDEALRVHGVADAATREEICQAFLFNMGSFHDQGWLKATPDGPRVCPLLGFSTGLLNTDTPVEEIGAVYVPSESFSFHEYASGSVAAFFEGDPAARIETGNFVMEDEDD</sequence>
<dbReference type="RefSeq" id="WP_277860948.1">
    <property type="nucleotide sequence ID" value="NZ_JARRAG010000002.1"/>
</dbReference>
<evidence type="ECO:0000313" key="1">
    <source>
        <dbReference type="EMBL" id="MDG3004593.1"/>
    </source>
</evidence>
<name>A0ABT6FAH2_9BACT</name>
<gene>
    <name evidence="1" type="ORF">PZE19_12470</name>
</gene>
<accession>A0ABT6FAH2</accession>
<comment type="caution">
    <text evidence="1">The sequence shown here is derived from an EMBL/GenBank/DDBJ whole genome shotgun (WGS) entry which is preliminary data.</text>
</comment>
<keyword evidence="2" id="KW-1185">Reference proteome</keyword>
<dbReference type="Proteomes" id="UP001216907">
    <property type="component" value="Unassembled WGS sequence"/>
</dbReference>
<proteinExistence type="predicted"/>
<reference evidence="1 2" key="1">
    <citation type="submission" date="2023-03" db="EMBL/GenBank/DDBJ databases">
        <title>Paludisphaera mucosa sp. nov. a novel planctomycete from northern fen.</title>
        <authorList>
            <person name="Ivanova A."/>
        </authorList>
    </citation>
    <scope>NUCLEOTIDE SEQUENCE [LARGE SCALE GENOMIC DNA]</scope>
    <source>
        <strain evidence="1 2">Pla2</strain>
    </source>
</reference>